<dbReference type="InterPro" id="IPR042099">
    <property type="entry name" value="ANL_N_sf"/>
</dbReference>
<name>A0ABS4QLP5_9NOCA</name>
<dbReference type="GO" id="GO:0016874">
    <property type="term" value="F:ligase activity"/>
    <property type="evidence" value="ECO:0007669"/>
    <property type="project" value="UniProtKB-KW"/>
</dbReference>
<dbReference type="Proteomes" id="UP001519325">
    <property type="component" value="Unassembled WGS sequence"/>
</dbReference>
<evidence type="ECO:0000313" key="4">
    <source>
        <dbReference type="EMBL" id="MBP2192023.1"/>
    </source>
</evidence>
<keyword evidence="5" id="KW-1185">Reference proteome</keyword>
<dbReference type="PANTHER" id="PTHR24096">
    <property type="entry name" value="LONG-CHAIN-FATTY-ACID--COA LIGASE"/>
    <property type="match status" value="1"/>
</dbReference>
<dbReference type="Gene3D" id="3.40.50.12780">
    <property type="entry name" value="N-terminal domain of ligase-like"/>
    <property type="match status" value="1"/>
</dbReference>
<evidence type="ECO:0000256" key="1">
    <source>
        <dbReference type="SAM" id="MobiDB-lite"/>
    </source>
</evidence>
<dbReference type="SUPFAM" id="SSF56801">
    <property type="entry name" value="Acetyl-CoA synthetase-like"/>
    <property type="match status" value="1"/>
</dbReference>
<dbReference type="Pfam" id="PF13193">
    <property type="entry name" value="AMP-binding_C"/>
    <property type="match status" value="1"/>
</dbReference>
<accession>A0ABS4QLP5</accession>
<evidence type="ECO:0000313" key="5">
    <source>
        <dbReference type="Proteomes" id="UP001519325"/>
    </source>
</evidence>
<evidence type="ECO:0000259" key="3">
    <source>
        <dbReference type="Pfam" id="PF13193"/>
    </source>
</evidence>
<dbReference type="EMBL" id="JAGGMR010000001">
    <property type="protein sequence ID" value="MBP2192023.1"/>
    <property type="molecule type" value="Genomic_DNA"/>
</dbReference>
<dbReference type="PROSITE" id="PS00455">
    <property type="entry name" value="AMP_BINDING"/>
    <property type="match status" value="1"/>
</dbReference>
<feature type="domain" description="AMP-dependent synthetase/ligase" evidence="2">
    <location>
        <begin position="49"/>
        <end position="435"/>
    </location>
</feature>
<dbReference type="InterPro" id="IPR045851">
    <property type="entry name" value="AMP-bd_C_sf"/>
</dbReference>
<dbReference type="Gene3D" id="3.30.300.30">
    <property type="match status" value="1"/>
</dbReference>
<feature type="region of interest" description="Disordered" evidence="1">
    <location>
        <begin position="1"/>
        <end position="33"/>
    </location>
</feature>
<protein>
    <submittedName>
        <fullName evidence="4">Acyl-CoA synthetase (AMP-forming)/AMP-acid ligase II</fullName>
    </submittedName>
</protein>
<sequence length="578" mass="61813">MPRQQMDAQVSAAEPDNAPGQSDSILSGPPLDTEPGLGALTLPGFLREVTELYGEREALVARGPAGVTRWSYHDLWERSVEVARALHALGLGKDGRVGVLMTNRPEWISAVFGTALAGGVAVTLSTFSTPAELDQLLRTSGVSVLLFERHVLSRDFARVLIELEPELGTVSPGAPRSTRYPFLRHLALVGSAVTGSAIDSWGEFLARGRGERPESIEATAATVRPSDPAVLFFSSGSTSTPKGILSAHRGVAIQMWRFRRMYGFTPQDEVRGWSANGFFWSGNFALALGATLACGGSLVLQPTFDPAEALALMQIERVNFPFAWPHQWEQLAGAPGWADADLSSMRFVDARSPFAQHPTVTSHWTEPNHAYGNTETFTITTSFPADTPDEVHAGSNGVPLPGVTIKIADPITGAVLPRGASGEICVKAATLMLGYIGIPRDEILDADGYFRTGDGGYLDAAGRLFWVGRLTDIIKTGGANVSPVEVDEALAGYPGIKLARTVGVPHDTLGEVVVACVVAHDGVALDAEKIRAFLRERLASYKVPRHVLPFADSDFTLTGNAKIKTAELRALAAQRLAT</sequence>
<dbReference type="CDD" id="cd04433">
    <property type="entry name" value="AFD_class_I"/>
    <property type="match status" value="1"/>
</dbReference>
<comment type="caution">
    <text evidence="4">The sequence shown here is derived from an EMBL/GenBank/DDBJ whole genome shotgun (WGS) entry which is preliminary data.</text>
</comment>
<keyword evidence="4" id="KW-0436">Ligase</keyword>
<gene>
    <name evidence="4" type="ORF">BJ987_004924</name>
</gene>
<feature type="domain" description="AMP-binding enzyme C-terminal" evidence="3">
    <location>
        <begin position="485"/>
        <end position="562"/>
    </location>
</feature>
<dbReference type="Pfam" id="PF00501">
    <property type="entry name" value="AMP-binding"/>
    <property type="match status" value="1"/>
</dbReference>
<dbReference type="InterPro" id="IPR020845">
    <property type="entry name" value="AMP-binding_CS"/>
</dbReference>
<reference evidence="4 5" key="1">
    <citation type="submission" date="2021-03" db="EMBL/GenBank/DDBJ databases">
        <title>Sequencing the genomes of 1000 actinobacteria strains.</title>
        <authorList>
            <person name="Klenk H.-P."/>
        </authorList>
    </citation>
    <scope>NUCLEOTIDE SEQUENCE [LARGE SCALE GENOMIC DNA]</scope>
    <source>
        <strain evidence="4 5">DSM 45516</strain>
    </source>
</reference>
<evidence type="ECO:0000259" key="2">
    <source>
        <dbReference type="Pfam" id="PF00501"/>
    </source>
</evidence>
<dbReference type="InterPro" id="IPR025110">
    <property type="entry name" value="AMP-bd_C"/>
</dbReference>
<dbReference type="RefSeq" id="WP_245366111.1">
    <property type="nucleotide sequence ID" value="NZ_JAGGMR010000001.1"/>
</dbReference>
<organism evidence="4 5">
    <name type="scientific">Nocardia goodfellowii</name>
    <dbReference type="NCBI Taxonomy" id="882446"/>
    <lineage>
        <taxon>Bacteria</taxon>
        <taxon>Bacillati</taxon>
        <taxon>Actinomycetota</taxon>
        <taxon>Actinomycetes</taxon>
        <taxon>Mycobacteriales</taxon>
        <taxon>Nocardiaceae</taxon>
        <taxon>Nocardia</taxon>
    </lineage>
</organism>
<dbReference type="InterPro" id="IPR000873">
    <property type="entry name" value="AMP-dep_synth/lig_dom"/>
</dbReference>
<proteinExistence type="predicted"/>